<dbReference type="PANTHER" id="PTHR36766">
    <property type="entry name" value="PLANT BROAD-SPECTRUM MILDEW RESISTANCE PROTEIN RPW8"/>
    <property type="match status" value="1"/>
</dbReference>
<evidence type="ECO:0000259" key="5">
    <source>
        <dbReference type="PROSITE" id="PS51153"/>
    </source>
</evidence>
<keyword evidence="3" id="KW-0677">Repeat</keyword>
<keyword evidence="2" id="KW-0433">Leucine-rich repeat</keyword>
<dbReference type="Gene3D" id="3.40.50.300">
    <property type="entry name" value="P-loop containing nucleotide triphosphate hydrolases"/>
    <property type="match status" value="1"/>
</dbReference>
<evidence type="ECO:0000256" key="4">
    <source>
        <dbReference type="ARBA" id="ARBA00022821"/>
    </source>
</evidence>
<dbReference type="Gene3D" id="3.80.10.10">
    <property type="entry name" value="Ribonuclease Inhibitor"/>
    <property type="match status" value="1"/>
</dbReference>
<dbReference type="Pfam" id="PF00931">
    <property type="entry name" value="NB-ARC"/>
    <property type="match status" value="1"/>
</dbReference>
<gene>
    <name evidence="6" type="ORF">LSAT_V11C900505760</name>
</gene>
<evidence type="ECO:0000256" key="2">
    <source>
        <dbReference type="ARBA" id="ARBA00022614"/>
    </source>
</evidence>
<comment type="similarity">
    <text evidence="1">Belongs to the disease resistance NB-LRR family.</text>
</comment>
<dbReference type="AlphaFoldDB" id="A0A9R1UF82"/>
<dbReference type="Gene3D" id="1.10.8.430">
    <property type="entry name" value="Helical domain of apoptotic protease-activating factors"/>
    <property type="match status" value="1"/>
</dbReference>
<dbReference type="Gene3D" id="1.10.10.10">
    <property type="entry name" value="Winged helix-like DNA-binding domain superfamily/Winged helix DNA-binding domain"/>
    <property type="match status" value="1"/>
</dbReference>
<proteinExistence type="inferred from homology"/>
<dbReference type="InterPro" id="IPR042197">
    <property type="entry name" value="Apaf_helical"/>
</dbReference>
<dbReference type="InterPro" id="IPR036388">
    <property type="entry name" value="WH-like_DNA-bd_sf"/>
</dbReference>
<dbReference type="GO" id="GO:0006952">
    <property type="term" value="P:defense response"/>
    <property type="evidence" value="ECO:0007669"/>
    <property type="project" value="UniProtKB-KW"/>
</dbReference>
<dbReference type="PANTHER" id="PTHR36766:SF3">
    <property type="entry name" value="RPW8 DOMAIN-CONTAINING PROTEIN"/>
    <property type="match status" value="1"/>
</dbReference>
<accession>A0A9R1UF82</accession>
<dbReference type="InterPro" id="IPR032675">
    <property type="entry name" value="LRR_dom_sf"/>
</dbReference>
<dbReference type="Pfam" id="PF23598">
    <property type="entry name" value="LRR_14"/>
    <property type="match status" value="1"/>
</dbReference>
<organism evidence="6 7">
    <name type="scientific">Lactuca sativa</name>
    <name type="common">Garden lettuce</name>
    <dbReference type="NCBI Taxonomy" id="4236"/>
    <lineage>
        <taxon>Eukaryota</taxon>
        <taxon>Viridiplantae</taxon>
        <taxon>Streptophyta</taxon>
        <taxon>Embryophyta</taxon>
        <taxon>Tracheophyta</taxon>
        <taxon>Spermatophyta</taxon>
        <taxon>Magnoliopsida</taxon>
        <taxon>eudicotyledons</taxon>
        <taxon>Gunneridae</taxon>
        <taxon>Pentapetalae</taxon>
        <taxon>asterids</taxon>
        <taxon>campanulids</taxon>
        <taxon>Asterales</taxon>
        <taxon>Asteraceae</taxon>
        <taxon>Cichorioideae</taxon>
        <taxon>Cichorieae</taxon>
        <taxon>Lactucinae</taxon>
        <taxon>Lactuca</taxon>
    </lineage>
</organism>
<dbReference type="PROSITE" id="PS51153">
    <property type="entry name" value="RPW8"/>
    <property type="match status" value="1"/>
</dbReference>
<dbReference type="InterPro" id="IPR008808">
    <property type="entry name" value="Powdery_mildew-R_dom"/>
</dbReference>
<evidence type="ECO:0000313" key="6">
    <source>
        <dbReference type="EMBL" id="KAJ0186187.1"/>
    </source>
</evidence>
<dbReference type="GO" id="GO:0043531">
    <property type="term" value="F:ADP binding"/>
    <property type="evidence" value="ECO:0007669"/>
    <property type="project" value="InterPro"/>
</dbReference>
<comment type="caution">
    <text evidence="6">The sequence shown here is derived from an EMBL/GenBank/DDBJ whole genome shotgun (WGS) entry which is preliminary data.</text>
</comment>
<keyword evidence="7" id="KW-1185">Reference proteome</keyword>
<evidence type="ECO:0000256" key="3">
    <source>
        <dbReference type="ARBA" id="ARBA00022737"/>
    </source>
</evidence>
<dbReference type="InterPro" id="IPR002182">
    <property type="entry name" value="NB-ARC"/>
</dbReference>
<dbReference type="SUPFAM" id="SSF52540">
    <property type="entry name" value="P-loop containing nucleoside triphosphate hydrolases"/>
    <property type="match status" value="1"/>
</dbReference>
<feature type="domain" description="RPW8" evidence="5">
    <location>
        <begin position="1"/>
        <end position="147"/>
    </location>
</feature>
<evidence type="ECO:0000313" key="7">
    <source>
        <dbReference type="Proteomes" id="UP000235145"/>
    </source>
</evidence>
<name>A0A9R1UF82_LACSA</name>
<dbReference type="PRINTS" id="PR00364">
    <property type="entry name" value="DISEASERSIST"/>
</dbReference>
<reference evidence="6 7" key="1">
    <citation type="journal article" date="2017" name="Nat. Commun.">
        <title>Genome assembly with in vitro proximity ligation data and whole-genome triplication in lettuce.</title>
        <authorList>
            <person name="Reyes-Chin-Wo S."/>
            <person name="Wang Z."/>
            <person name="Yang X."/>
            <person name="Kozik A."/>
            <person name="Arikit S."/>
            <person name="Song C."/>
            <person name="Xia L."/>
            <person name="Froenicke L."/>
            <person name="Lavelle D.O."/>
            <person name="Truco M.J."/>
            <person name="Xia R."/>
            <person name="Zhu S."/>
            <person name="Xu C."/>
            <person name="Xu H."/>
            <person name="Xu X."/>
            <person name="Cox K."/>
            <person name="Korf I."/>
            <person name="Meyers B.C."/>
            <person name="Michelmore R.W."/>
        </authorList>
    </citation>
    <scope>NUCLEOTIDE SEQUENCE [LARGE SCALE GENOMIC DNA]</scope>
    <source>
        <strain evidence="7">cv. Salinas</strain>
        <tissue evidence="6">Seedlings</tissue>
    </source>
</reference>
<evidence type="ECO:0000256" key="1">
    <source>
        <dbReference type="ARBA" id="ARBA00008894"/>
    </source>
</evidence>
<dbReference type="Proteomes" id="UP000235145">
    <property type="component" value="Unassembled WGS sequence"/>
</dbReference>
<keyword evidence="4" id="KW-0611">Plant defense</keyword>
<dbReference type="Pfam" id="PF05659">
    <property type="entry name" value="RPW8"/>
    <property type="match status" value="1"/>
</dbReference>
<protein>
    <recommendedName>
        <fullName evidence="5">RPW8 domain-containing protein</fullName>
    </recommendedName>
</protein>
<dbReference type="EMBL" id="NBSK02000009">
    <property type="protein sequence ID" value="KAJ0186187.1"/>
    <property type="molecule type" value="Genomic_DNA"/>
</dbReference>
<dbReference type="SUPFAM" id="SSF52058">
    <property type="entry name" value="L domain-like"/>
    <property type="match status" value="1"/>
</dbReference>
<sequence>MALLQDPLSESISSLFKTVIYVAETTAEFKPQLEELRAILQRITPIIEETVKLKRELDQSELECKMFIDEVQKAEELITRCSKVKRDPTKMFLYSRELKNFKLKLVNFFQVGVQAIQIRDIMQTLAVVNDIKSKLDRMYVDSRDSKHRTRLVGSHSGSESVERKKYGWQVPRLQSGIVAFDEPLEKLKAEVVSDIGIDDRLVLVVEAPGGCGKTTLVKMLCHDAEIREKFGENIFYVTVSETPDLMVIVSDLFNPNPSTPQLQFQGKEDAKIKLDNFLNKKASDPMLLVLDDVWSASFIEEIFPSKIRGHKILVTSRTAFPKYKTFRFEPLNEEDAKTLFCDSAFTKGGSRPSPTISDHLVNQMVHWCKKHPLTLLVVGRSLNGKNELAWKSMLGKLSQGRLVLDLHKDVLIGLERSFDALDDEFKECFLDLGLFPEDQRIPVSTLLNMWVHLYNHDDDGVDTMDTILELSYRNLVDLMAKGYLTYALLGLNGFPHFLLLILELFSFRNDSGARVNYCDQQFVTQHDLLRELAIHLNNKLPLPQRSRLFIDARGEDLPASIVKIQEAMQARILSISTGESFSLRWCDMKVPDLEVLILNLMSKTYTLPHFLAANPKLKTVNITNNGLYPTEFSNFDFLGASYNLTRIRLERVVISPSILSLINLQNVSFIMCNIGNPFKNLIAKTPNIWPQLVELEIDYCQDLVKFPGTLCNSVHLKKISITNCNEMCGFSEEFGDLISLEMLGLRSCMKLKKLPESIWRLKNLSVLDISDCLNLSGLPEKMGKLGCLRKIYMKGCSGVHELPESVEELSHLRVVCNEEVACKWREYSNVEIDLVEEDPLETLKRILSF</sequence>
<dbReference type="InterPro" id="IPR055414">
    <property type="entry name" value="LRR_R13L4/SHOC2-like"/>
</dbReference>
<dbReference type="InterPro" id="IPR027417">
    <property type="entry name" value="P-loop_NTPase"/>
</dbReference>